<dbReference type="GO" id="GO:0009098">
    <property type="term" value="P:L-leucine biosynthetic process"/>
    <property type="evidence" value="ECO:0007669"/>
    <property type="project" value="UniProtKB-UniPathway"/>
</dbReference>
<comment type="catalytic activity">
    <reaction evidence="12 17">
        <text>L-valine + 2-oxoglutarate = 3-methyl-2-oxobutanoate + L-glutamate</text>
        <dbReference type="Rhea" id="RHEA:24813"/>
        <dbReference type="ChEBI" id="CHEBI:11851"/>
        <dbReference type="ChEBI" id="CHEBI:16810"/>
        <dbReference type="ChEBI" id="CHEBI:29985"/>
        <dbReference type="ChEBI" id="CHEBI:57762"/>
        <dbReference type="EC" id="2.6.1.42"/>
    </reaction>
</comment>
<keyword evidence="11 17" id="KW-0100">Branched-chain amino acid biosynthesis</keyword>
<evidence type="ECO:0000256" key="12">
    <source>
        <dbReference type="ARBA" id="ARBA00048212"/>
    </source>
</evidence>
<dbReference type="InterPro" id="IPR005785">
    <property type="entry name" value="B_amino_transI"/>
</dbReference>
<name>A0A1F7WII2_9BACT</name>
<dbReference type="FunFam" id="3.30.470.10:FF:000006">
    <property type="entry name" value="Branched-chain-amino-acid aminotransferase"/>
    <property type="match status" value="1"/>
</dbReference>
<evidence type="ECO:0000256" key="5">
    <source>
        <dbReference type="ARBA" id="ARBA00005072"/>
    </source>
</evidence>
<dbReference type="GO" id="GO:0009097">
    <property type="term" value="P:isoleucine biosynthetic process"/>
    <property type="evidence" value="ECO:0007669"/>
    <property type="project" value="UniProtKB-UniPathway"/>
</dbReference>
<dbReference type="UniPathway" id="UPA00049">
    <property type="reaction ID" value="UER00062"/>
</dbReference>
<evidence type="ECO:0000256" key="14">
    <source>
        <dbReference type="ARBA" id="ARBA00049229"/>
    </source>
</evidence>
<dbReference type="PROSITE" id="PS00770">
    <property type="entry name" value="AA_TRANSFER_CLASS_4"/>
    <property type="match status" value="1"/>
</dbReference>
<evidence type="ECO:0000256" key="6">
    <source>
        <dbReference type="ARBA" id="ARBA00009320"/>
    </source>
</evidence>
<dbReference type="EMBL" id="MGFH01000219">
    <property type="protein sequence ID" value="OGM01968.1"/>
    <property type="molecule type" value="Genomic_DNA"/>
</dbReference>
<dbReference type="InterPro" id="IPR036038">
    <property type="entry name" value="Aminotransferase-like"/>
</dbReference>
<evidence type="ECO:0000256" key="3">
    <source>
        <dbReference type="ARBA" id="ARBA00004824"/>
    </source>
</evidence>
<comment type="function">
    <text evidence="2 17">Acts on leucine, isoleucine and valine.</text>
</comment>
<keyword evidence="7 17" id="KW-0032">Aminotransferase</keyword>
<dbReference type="AlphaFoldDB" id="A0A1F7WII2"/>
<dbReference type="EC" id="2.6.1.42" evidence="17"/>
<evidence type="ECO:0000256" key="16">
    <source>
        <dbReference type="RuleBase" id="RU004516"/>
    </source>
</evidence>
<comment type="catalytic activity">
    <reaction evidence="14 17">
        <text>L-leucine + 2-oxoglutarate = 4-methyl-2-oxopentanoate + L-glutamate</text>
        <dbReference type="Rhea" id="RHEA:18321"/>
        <dbReference type="ChEBI" id="CHEBI:16810"/>
        <dbReference type="ChEBI" id="CHEBI:17865"/>
        <dbReference type="ChEBI" id="CHEBI:29985"/>
        <dbReference type="ChEBI" id="CHEBI:57427"/>
        <dbReference type="EC" id="2.6.1.42"/>
    </reaction>
</comment>
<dbReference type="Pfam" id="PF01063">
    <property type="entry name" value="Aminotran_4"/>
    <property type="match status" value="1"/>
</dbReference>
<evidence type="ECO:0000256" key="13">
    <source>
        <dbReference type="ARBA" id="ARBA00048798"/>
    </source>
</evidence>
<comment type="similarity">
    <text evidence="6 15">Belongs to the class-IV pyridoxal-phosphate-dependent aminotransferase family.</text>
</comment>
<dbReference type="Proteomes" id="UP000178735">
    <property type="component" value="Unassembled WGS sequence"/>
</dbReference>
<evidence type="ECO:0000256" key="7">
    <source>
        <dbReference type="ARBA" id="ARBA00022576"/>
    </source>
</evidence>
<evidence type="ECO:0000256" key="4">
    <source>
        <dbReference type="ARBA" id="ARBA00004931"/>
    </source>
</evidence>
<reference evidence="18 19" key="1">
    <citation type="journal article" date="2016" name="Nat. Commun.">
        <title>Thousands of microbial genomes shed light on interconnected biogeochemical processes in an aquifer system.</title>
        <authorList>
            <person name="Anantharaman K."/>
            <person name="Brown C.T."/>
            <person name="Hug L.A."/>
            <person name="Sharon I."/>
            <person name="Castelle C.J."/>
            <person name="Probst A.J."/>
            <person name="Thomas B.C."/>
            <person name="Singh A."/>
            <person name="Wilkins M.J."/>
            <person name="Karaoz U."/>
            <person name="Brodie E.L."/>
            <person name="Williams K.H."/>
            <person name="Hubbard S.S."/>
            <person name="Banfield J.F."/>
        </authorList>
    </citation>
    <scope>NUCLEOTIDE SEQUENCE [LARGE SCALE GENOMIC DNA]</scope>
</reference>
<dbReference type="InterPro" id="IPR043131">
    <property type="entry name" value="BCAT-like_N"/>
</dbReference>
<comment type="pathway">
    <text evidence="4 17">Amino-acid biosynthesis; L-valine biosynthesis; L-valine from pyruvate: step 4/4.</text>
</comment>
<evidence type="ECO:0000256" key="15">
    <source>
        <dbReference type="RuleBase" id="RU004106"/>
    </source>
</evidence>
<dbReference type="InterPro" id="IPR050571">
    <property type="entry name" value="Class-IV_PLP-Dep_Aminotrnsfr"/>
</dbReference>
<evidence type="ECO:0000256" key="10">
    <source>
        <dbReference type="ARBA" id="ARBA00022898"/>
    </source>
</evidence>
<evidence type="ECO:0000256" key="2">
    <source>
        <dbReference type="ARBA" id="ARBA00003109"/>
    </source>
</evidence>
<keyword evidence="10 16" id="KW-0663">Pyridoxal phosphate</keyword>
<dbReference type="GO" id="GO:0009099">
    <property type="term" value="P:L-valine biosynthetic process"/>
    <property type="evidence" value="ECO:0007669"/>
    <property type="project" value="UniProtKB-UniPathway"/>
</dbReference>
<dbReference type="PANTHER" id="PTHR42743">
    <property type="entry name" value="AMINO-ACID AMINOTRANSFERASE"/>
    <property type="match status" value="1"/>
</dbReference>
<comment type="pathway">
    <text evidence="5 17">Amino-acid biosynthesis; L-leucine biosynthesis; L-leucine from 3-methyl-2-oxobutanoate: step 4/4.</text>
</comment>
<comment type="pathway">
    <text evidence="3 17">Amino-acid biosynthesis; L-isoleucine biosynthesis; L-isoleucine from 2-oxobutanoate: step 4/4.</text>
</comment>
<evidence type="ECO:0000256" key="9">
    <source>
        <dbReference type="ARBA" id="ARBA00022679"/>
    </source>
</evidence>
<comment type="catalytic activity">
    <reaction evidence="13 17">
        <text>L-isoleucine + 2-oxoglutarate = (S)-3-methyl-2-oxopentanoate + L-glutamate</text>
        <dbReference type="Rhea" id="RHEA:24801"/>
        <dbReference type="ChEBI" id="CHEBI:16810"/>
        <dbReference type="ChEBI" id="CHEBI:29985"/>
        <dbReference type="ChEBI" id="CHEBI:35146"/>
        <dbReference type="ChEBI" id="CHEBI:58045"/>
        <dbReference type="EC" id="2.6.1.42"/>
    </reaction>
</comment>
<evidence type="ECO:0000256" key="11">
    <source>
        <dbReference type="ARBA" id="ARBA00023304"/>
    </source>
</evidence>
<dbReference type="PANTHER" id="PTHR42743:SF11">
    <property type="entry name" value="AMINODEOXYCHORISMATE LYASE"/>
    <property type="match status" value="1"/>
</dbReference>
<evidence type="ECO:0000256" key="17">
    <source>
        <dbReference type="RuleBase" id="RU364094"/>
    </source>
</evidence>
<proteinExistence type="inferred from homology"/>
<dbReference type="UniPathway" id="UPA00047">
    <property type="reaction ID" value="UER00058"/>
</dbReference>
<keyword evidence="8 17" id="KW-0028">Amino-acid biosynthesis</keyword>
<dbReference type="Gene3D" id="3.20.10.10">
    <property type="entry name" value="D-amino Acid Aminotransferase, subunit A, domain 2"/>
    <property type="match status" value="1"/>
</dbReference>
<dbReference type="FunFam" id="3.20.10.10:FF:000002">
    <property type="entry name" value="D-alanine aminotransferase"/>
    <property type="match status" value="1"/>
</dbReference>
<sequence length="305" mass="33924">MSLKIYVNGEFVDKEKAVVSVWDHGFLYGDGTFEGIRAYRGCVYALREHLDRLYESARTLMIDMPVTIEEMEKIVAETLIINNFEDAYIRLVVSRGAGDLGLDPRKCSKPTLVIIADKIKLYPEEFYQKGLEVVTASVRRTPVDSFNGKVKSLNYLNNILARIEANNAGVGEAIMLNHDGYVAECSADNIFLVKNKELLTPAEHLGLLKGITRDSIIKVARSMGITVHETIFTTHDVYNADEVFLTGTGAEVVAVVRADKRIIGNGLPGPMTLSLRENYNKYATTYGYKLCDHIAKYGKKTQAAS</sequence>
<evidence type="ECO:0000313" key="18">
    <source>
        <dbReference type="EMBL" id="OGM01968.1"/>
    </source>
</evidence>
<keyword evidence="9 17" id="KW-0808">Transferase</keyword>
<dbReference type="SUPFAM" id="SSF56752">
    <property type="entry name" value="D-aminoacid aminotransferase-like PLP-dependent enzymes"/>
    <property type="match status" value="1"/>
</dbReference>
<evidence type="ECO:0000313" key="19">
    <source>
        <dbReference type="Proteomes" id="UP000178735"/>
    </source>
</evidence>
<dbReference type="InterPro" id="IPR001544">
    <property type="entry name" value="Aminotrans_IV"/>
</dbReference>
<gene>
    <name evidence="17" type="primary">ilvE</name>
    <name evidence="18" type="ORF">A2008_12605</name>
</gene>
<dbReference type="NCBIfam" id="NF006185">
    <property type="entry name" value="PRK08320.1"/>
    <property type="match status" value="1"/>
</dbReference>
<accession>A0A1F7WII2</accession>
<comment type="cofactor">
    <cofactor evidence="1 16">
        <name>pyridoxal 5'-phosphate</name>
        <dbReference type="ChEBI" id="CHEBI:597326"/>
    </cofactor>
</comment>
<evidence type="ECO:0000256" key="8">
    <source>
        <dbReference type="ARBA" id="ARBA00022605"/>
    </source>
</evidence>
<dbReference type="NCBIfam" id="TIGR01122">
    <property type="entry name" value="ilvE_I"/>
    <property type="match status" value="1"/>
</dbReference>
<dbReference type="Gene3D" id="3.30.470.10">
    <property type="match status" value="1"/>
</dbReference>
<dbReference type="GO" id="GO:0005829">
    <property type="term" value="C:cytosol"/>
    <property type="evidence" value="ECO:0007669"/>
    <property type="project" value="TreeGrafter"/>
</dbReference>
<protein>
    <recommendedName>
        <fullName evidence="17">Branched-chain-amino-acid aminotransferase</fullName>
        <shortName evidence="17">BCAT</shortName>
        <ecNumber evidence="17">2.6.1.42</ecNumber>
    </recommendedName>
</protein>
<organism evidence="18 19">
    <name type="scientific">Candidatus Wallbacteria bacterium GWC2_49_35</name>
    <dbReference type="NCBI Taxonomy" id="1817813"/>
    <lineage>
        <taxon>Bacteria</taxon>
        <taxon>Candidatus Walliibacteriota</taxon>
    </lineage>
</organism>
<dbReference type="GO" id="GO:0052655">
    <property type="term" value="F:L-valine-2-oxoglutarate transaminase activity"/>
    <property type="evidence" value="ECO:0007669"/>
    <property type="project" value="RHEA"/>
</dbReference>
<dbReference type="STRING" id="1817813.A2008_12605"/>
<dbReference type="CDD" id="cd01558">
    <property type="entry name" value="D-AAT_like"/>
    <property type="match status" value="1"/>
</dbReference>
<dbReference type="UniPathway" id="UPA00048">
    <property type="reaction ID" value="UER00073"/>
</dbReference>
<dbReference type="GO" id="GO:0052656">
    <property type="term" value="F:L-isoleucine-2-oxoglutarate transaminase activity"/>
    <property type="evidence" value="ECO:0007669"/>
    <property type="project" value="RHEA"/>
</dbReference>
<dbReference type="InterPro" id="IPR043132">
    <property type="entry name" value="BCAT-like_C"/>
</dbReference>
<dbReference type="GO" id="GO:0052654">
    <property type="term" value="F:L-leucine-2-oxoglutarate transaminase activity"/>
    <property type="evidence" value="ECO:0007669"/>
    <property type="project" value="RHEA"/>
</dbReference>
<evidence type="ECO:0000256" key="1">
    <source>
        <dbReference type="ARBA" id="ARBA00001933"/>
    </source>
</evidence>
<comment type="caution">
    <text evidence="18">The sequence shown here is derived from an EMBL/GenBank/DDBJ whole genome shotgun (WGS) entry which is preliminary data.</text>
</comment>
<dbReference type="InterPro" id="IPR018300">
    <property type="entry name" value="Aminotrans_IV_CS"/>
</dbReference>